<dbReference type="AlphaFoldDB" id="A0A921QMK6"/>
<evidence type="ECO:0000313" key="2">
    <source>
        <dbReference type="Proteomes" id="UP000807115"/>
    </source>
</evidence>
<evidence type="ECO:0000313" key="1">
    <source>
        <dbReference type="EMBL" id="KAG0523432.1"/>
    </source>
</evidence>
<reference evidence="1" key="2">
    <citation type="submission" date="2020-10" db="EMBL/GenBank/DDBJ databases">
        <authorList>
            <person name="Cooper E.A."/>
            <person name="Brenton Z.W."/>
            <person name="Flinn B.S."/>
            <person name="Jenkins J."/>
            <person name="Shu S."/>
            <person name="Flowers D."/>
            <person name="Luo F."/>
            <person name="Wang Y."/>
            <person name="Xia P."/>
            <person name="Barry K."/>
            <person name="Daum C."/>
            <person name="Lipzen A."/>
            <person name="Yoshinaga Y."/>
            <person name="Schmutz J."/>
            <person name="Saski C."/>
            <person name="Vermerris W."/>
            <person name="Kresovich S."/>
        </authorList>
    </citation>
    <scope>NUCLEOTIDE SEQUENCE</scope>
</reference>
<gene>
    <name evidence="1" type="ORF">BDA96_07G122800</name>
</gene>
<proteinExistence type="predicted"/>
<organism evidence="1 2">
    <name type="scientific">Sorghum bicolor</name>
    <name type="common">Sorghum</name>
    <name type="synonym">Sorghum vulgare</name>
    <dbReference type="NCBI Taxonomy" id="4558"/>
    <lineage>
        <taxon>Eukaryota</taxon>
        <taxon>Viridiplantae</taxon>
        <taxon>Streptophyta</taxon>
        <taxon>Embryophyta</taxon>
        <taxon>Tracheophyta</taxon>
        <taxon>Spermatophyta</taxon>
        <taxon>Magnoliopsida</taxon>
        <taxon>Liliopsida</taxon>
        <taxon>Poales</taxon>
        <taxon>Poaceae</taxon>
        <taxon>PACMAD clade</taxon>
        <taxon>Panicoideae</taxon>
        <taxon>Andropogonodae</taxon>
        <taxon>Andropogoneae</taxon>
        <taxon>Sorghinae</taxon>
        <taxon>Sorghum</taxon>
    </lineage>
</organism>
<dbReference type="EMBL" id="CM027686">
    <property type="protein sequence ID" value="KAG0523432.1"/>
    <property type="molecule type" value="Genomic_DNA"/>
</dbReference>
<dbReference type="Proteomes" id="UP000807115">
    <property type="component" value="Chromosome 7"/>
</dbReference>
<comment type="caution">
    <text evidence="1">The sequence shown here is derived from an EMBL/GenBank/DDBJ whole genome shotgun (WGS) entry which is preliminary data.</text>
</comment>
<name>A0A921QMK6_SORBI</name>
<accession>A0A921QMK6</accession>
<reference evidence="1" key="1">
    <citation type="journal article" date="2019" name="BMC Genomics">
        <title>A new reference genome for Sorghum bicolor reveals high levels of sequence similarity between sweet and grain genotypes: implications for the genetics of sugar metabolism.</title>
        <authorList>
            <person name="Cooper E.A."/>
            <person name="Brenton Z.W."/>
            <person name="Flinn B.S."/>
            <person name="Jenkins J."/>
            <person name="Shu S."/>
            <person name="Flowers D."/>
            <person name="Luo F."/>
            <person name="Wang Y."/>
            <person name="Xia P."/>
            <person name="Barry K."/>
            <person name="Daum C."/>
            <person name="Lipzen A."/>
            <person name="Yoshinaga Y."/>
            <person name="Schmutz J."/>
            <person name="Saski C."/>
            <person name="Vermerris W."/>
            <person name="Kresovich S."/>
        </authorList>
    </citation>
    <scope>NUCLEOTIDE SEQUENCE</scope>
</reference>
<sequence length="92" mass="10613">MLVCCCCCCPLNHQVVVLIEPFIGDEHATGTLARSIPFCNTELGYLHLDLALAICIWIYWGSHLRHLRWHGLNQVWIWPSNMQFTEETEDSV</sequence>
<protein>
    <submittedName>
        <fullName evidence="1">Uncharacterized protein</fullName>
    </submittedName>
</protein>